<feature type="domain" description="Kinetochore protein Nuf2 N-terminal" evidence="13">
    <location>
        <begin position="3"/>
        <end position="142"/>
    </location>
</feature>
<evidence type="ECO:0000256" key="4">
    <source>
        <dbReference type="ARBA" id="ARBA00022454"/>
    </source>
</evidence>
<evidence type="ECO:0000256" key="9">
    <source>
        <dbReference type="ARBA" id="ARBA00023242"/>
    </source>
</evidence>
<evidence type="ECO:0000256" key="11">
    <source>
        <dbReference type="ARBA" id="ARBA00023328"/>
    </source>
</evidence>
<dbReference type="GO" id="GO:0051315">
    <property type="term" value="P:attachment of mitotic spindle microtubules to kinetochore"/>
    <property type="evidence" value="ECO:0007669"/>
    <property type="project" value="TreeGrafter"/>
</dbReference>
<dbReference type="OMA" id="TKIIEWD"/>
<evidence type="ECO:0000256" key="6">
    <source>
        <dbReference type="ARBA" id="ARBA00022776"/>
    </source>
</evidence>
<gene>
    <name evidence="15" type="ORF">DFA_03797</name>
</gene>
<organism evidence="15 16">
    <name type="scientific">Cavenderia fasciculata</name>
    <name type="common">Slime mold</name>
    <name type="synonym">Dictyostelium fasciculatum</name>
    <dbReference type="NCBI Taxonomy" id="261658"/>
    <lineage>
        <taxon>Eukaryota</taxon>
        <taxon>Amoebozoa</taxon>
        <taxon>Evosea</taxon>
        <taxon>Eumycetozoa</taxon>
        <taxon>Dictyostelia</taxon>
        <taxon>Acytosteliales</taxon>
        <taxon>Cavenderiaceae</taxon>
        <taxon>Cavenderia</taxon>
    </lineage>
</organism>
<comment type="subcellular location">
    <subcellularLocation>
        <location evidence="2">Chromosome</location>
        <location evidence="2">Centromere</location>
        <location evidence="2">Kinetochore</location>
    </subcellularLocation>
    <subcellularLocation>
        <location evidence="1">Nucleus</location>
    </subcellularLocation>
</comment>
<dbReference type="Pfam" id="PF18595">
    <property type="entry name" value="Nuf2_DHR10-like"/>
    <property type="match status" value="1"/>
</dbReference>
<dbReference type="GO" id="GO:0005634">
    <property type="term" value="C:nucleus"/>
    <property type="evidence" value="ECO:0007669"/>
    <property type="project" value="UniProtKB-SubCell"/>
</dbReference>
<evidence type="ECO:0000256" key="1">
    <source>
        <dbReference type="ARBA" id="ARBA00004123"/>
    </source>
</evidence>
<reference evidence="16" key="1">
    <citation type="journal article" date="2011" name="Genome Res.">
        <title>Phylogeny-wide analysis of social amoeba genomes highlights ancient origins for complex intercellular communication.</title>
        <authorList>
            <person name="Heidel A.J."/>
            <person name="Lawal H.M."/>
            <person name="Felder M."/>
            <person name="Schilde C."/>
            <person name="Helps N.R."/>
            <person name="Tunggal B."/>
            <person name="Rivero F."/>
            <person name="John U."/>
            <person name="Schleicher M."/>
            <person name="Eichinger L."/>
            <person name="Platzer M."/>
            <person name="Noegel A.A."/>
            <person name="Schaap P."/>
            <person name="Gloeckner G."/>
        </authorList>
    </citation>
    <scope>NUCLEOTIDE SEQUENCE [LARGE SCALE GENOMIC DNA]</scope>
    <source>
        <strain evidence="16">SH3</strain>
    </source>
</reference>
<feature type="coiled-coil region" evidence="12">
    <location>
        <begin position="200"/>
        <end position="280"/>
    </location>
</feature>
<dbReference type="RefSeq" id="XP_004357126.1">
    <property type="nucleotide sequence ID" value="XM_004357071.1"/>
</dbReference>
<name>F4Q0F2_CACFS</name>
<evidence type="ECO:0000256" key="5">
    <source>
        <dbReference type="ARBA" id="ARBA00022618"/>
    </source>
</evidence>
<dbReference type="GO" id="GO:0045132">
    <property type="term" value="P:meiotic chromosome segregation"/>
    <property type="evidence" value="ECO:0007669"/>
    <property type="project" value="TreeGrafter"/>
</dbReference>
<keyword evidence="9" id="KW-0539">Nucleus</keyword>
<dbReference type="KEGG" id="dfa:DFA_03797"/>
<dbReference type="AlphaFoldDB" id="F4Q0F2"/>
<dbReference type="Proteomes" id="UP000007797">
    <property type="component" value="Unassembled WGS sequence"/>
</dbReference>
<evidence type="ECO:0000256" key="7">
    <source>
        <dbReference type="ARBA" id="ARBA00022838"/>
    </source>
</evidence>
<evidence type="ECO:0000259" key="13">
    <source>
        <dbReference type="Pfam" id="PF03800"/>
    </source>
</evidence>
<evidence type="ECO:0008006" key="17">
    <source>
        <dbReference type="Google" id="ProtNLM"/>
    </source>
</evidence>
<dbReference type="GO" id="GO:0051383">
    <property type="term" value="P:kinetochore organization"/>
    <property type="evidence" value="ECO:0007669"/>
    <property type="project" value="TreeGrafter"/>
</dbReference>
<dbReference type="PANTHER" id="PTHR21650">
    <property type="entry name" value="MEMBRALIN/KINETOCHORE PROTEIN NUF2"/>
    <property type="match status" value="1"/>
</dbReference>
<evidence type="ECO:0000256" key="8">
    <source>
        <dbReference type="ARBA" id="ARBA00023054"/>
    </source>
</evidence>
<dbReference type="EMBL" id="GL883018">
    <property type="protein sequence ID" value="EGG18303.1"/>
    <property type="molecule type" value="Genomic_DNA"/>
</dbReference>
<evidence type="ECO:0000256" key="2">
    <source>
        <dbReference type="ARBA" id="ARBA00004629"/>
    </source>
</evidence>
<proteinExistence type="inferred from homology"/>
<keyword evidence="4" id="KW-0158">Chromosome</keyword>
<keyword evidence="5" id="KW-0132">Cell division</keyword>
<dbReference type="STRING" id="1054147.F4Q0F2"/>
<feature type="coiled-coil region" evidence="12">
    <location>
        <begin position="322"/>
        <end position="395"/>
    </location>
</feature>
<protein>
    <recommendedName>
        <fullName evidence="17">Kinetochore protein Nuf2</fullName>
    </recommendedName>
</protein>
<dbReference type="Pfam" id="PF03800">
    <property type="entry name" value="Nuf2"/>
    <property type="match status" value="1"/>
</dbReference>
<accession>F4Q0F2</accession>
<dbReference type="GeneID" id="14870636"/>
<dbReference type="GO" id="GO:0044877">
    <property type="term" value="F:protein-containing complex binding"/>
    <property type="evidence" value="ECO:0007669"/>
    <property type="project" value="TreeGrafter"/>
</dbReference>
<evidence type="ECO:0000256" key="10">
    <source>
        <dbReference type="ARBA" id="ARBA00023306"/>
    </source>
</evidence>
<keyword evidence="8 12" id="KW-0175">Coiled coil</keyword>
<dbReference type="InterPro" id="IPR005549">
    <property type="entry name" value="Kinetochore_Nuf2_N"/>
</dbReference>
<keyword evidence="16" id="KW-1185">Reference proteome</keyword>
<dbReference type="GO" id="GO:0007052">
    <property type="term" value="P:mitotic spindle organization"/>
    <property type="evidence" value="ECO:0007669"/>
    <property type="project" value="TreeGrafter"/>
</dbReference>
<evidence type="ECO:0000256" key="3">
    <source>
        <dbReference type="ARBA" id="ARBA00005498"/>
    </source>
</evidence>
<keyword evidence="7" id="KW-0995">Kinetochore</keyword>
<dbReference type="InterPro" id="IPR041112">
    <property type="entry name" value="Nuf2_DHR10-like"/>
</dbReference>
<keyword evidence="10" id="KW-0131">Cell cycle</keyword>
<feature type="domain" description="Nuf2 DHR10-like" evidence="14">
    <location>
        <begin position="265"/>
        <end position="379"/>
    </location>
</feature>
<dbReference type="Gene3D" id="1.10.418.60">
    <property type="entry name" value="Ncd80 complex, Nuf2 subunit"/>
    <property type="match status" value="1"/>
</dbReference>
<dbReference type="GO" id="GO:0031262">
    <property type="term" value="C:Ndc80 complex"/>
    <property type="evidence" value="ECO:0007669"/>
    <property type="project" value="InterPro"/>
</dbReference>
<dbReference type="OrthoDB" id="8194677at2759"/>
<keyword evidence="6" id="KW-0498">Mitosis</keyword>
<comment type="similarity">
    <text evidence="3">Belongs to the NUF2 family.</text>
</comment>
<dbReference type="PANTHER" id="PTHR21650:SF2">
    <property type="entry name" value="KINETOCHORE PROTEIN NUF2"/>
    <property type="match status" value="1"/>
</dbReference>
<evidence type="ECO:0000256" key="12">
    <source>
        <dbReference type="SAM" id="Coils"/>
    </source>
</evidence>
<evidence type="ECO:0000259" key="14">
    <source>
        <dbReference type="Pfam" id="PF18595"/>
    </source>
</evidence>
<evidence type="ECO:0000313" key="16">
    <source>
        <dbReference type="Proteomes" id="UP000007797"/>
    </source>
</evidence>
<keyword evidence="11" id="KW-0137">Centromere</keyword>
<evidence type="ECO:0000313" key="15">
    <source>
        <dbReference type="EMBL" id="EGG18303.1"/>
    </source>
</evidence>
<dbReference type="GO" id="GO:0051301">
    <property type="term" value="P:cell division"/>
    <property type="evidence" value="ECO:0007669"/>
    <property type="project" value="UniProtKB-KW"/>
</dbReference>
<sequence length="455" mass="52849">MTNFSFPPLPVSEILGPLQLFGVQFTEDDINKPQPDNIRKAYERILTTLTGYRKEDNQQQFKFSAVKLLTNPEMHDESTLEITFIRLFTKFIRAIGIHDFGAKDIYTPQPARVKRILSGVINLAVFREYKIPKYQELLKRSEDIRSERDQIYQETEALKIQLDNLRYAYATYFACLHEKEERDRIENELNGDVHTLQTQLDILNKTQAELNQVCNELKENAEELGHKIEDQKFNISALNQEIGRVETLIVRSPDRMKRVIEDMETTLAAEKESLSNMESINGKTQLTLATVDNILKDVRKTSNLITKSESENAQFKQVKHTGKDTQKKISDQQKLLRELESKIMLTEKKIINENETMASAQERFKKYKEQCQTSITEAENENKTLRKEMGENEEKCIEISRAILEIQTKLEDDIRVNAEIKRTLIQRHNSLVHCIQSFHQDLLNTLSSPIQPSTK</sequence>
<dbReference type="InterPro" id="IPR038275">
    <property type="entry name" value="Nuf2_N_sf"/>
</dbReference>